<reference evidence="2" key="1">
    <citation type="submission" date="2024-02" db="EMBL/GenBank/DDBJ databases">
        <authorList>
            <consortium name="ELIXIR-Norway"/>
            <consortium name="Elixir Norway"/>
        </authorList>
    </citation>
    <scope>NUCLEOTIDE SEQUENCE</scope>
</reference>
<evidence type="ECO:0000256" key="1">
    <source>
        <dbReference type="SAM" id="MobiDB-lite"/>
    </source>
</evidence>
<accession>A0ABP0U5V3</accession>
<sequence>MMSDRRDTSLDGGLNPEVHVSDVVSSYGGNIVSGRWALANRGMLDQQRTKTSKQSTAQIQAQSLEMEAVHLTSEESTPGADFNQTLVLTPQRSNPVIKYRICTYDQEADFPSTHHNDHSEGLVNCVWREGQDIPVKGTVQVSGELKPGADSSEVKADNQLDQ</sequence>
<name>A0ABP0U5V3_9BRYO</name>
<gene>
    <name evidence="2" type="ORF">CSSPTR1EN2_LOCUS11843</name>
</gene>
<dbReference type="Proteomes" id="UP001497512">
    <property type="component" value="Chromosome 19"/>
</dbReference>
<proteinExistence type="predicted"/>
<feature type="region of interest" description="Disordered" evidence="1">
    <location>
        <begin position="47"/>
        <end position="87"/>
    </location>
</feature>
<evidence type="ECO:0000313" key="3">
    <source>
        <dbReference type="Proteomes" id="UP001497512"/>
    </source>
</evidence>
<protein>
    <submittedName>
        <fullName evidence="2">Uncharacterized protein</fullName>
    </submittedName>
</protein>
<dbReference type="EMBL" id="OZ019911">
    <property type="protein sequence ID" value="CAK9213651.1"/>
    <property type="molecule type" value="Genomic_DNA"/>
</dbReference>
<evidence type="ECO:0000313" key="2">
    <source>
        <dbReference type="EMBL" id="CAK9213651.1"/>
    </source>
</evidence>
<organism evidence="2 3">
    <name type="scientific">Sphagnum troendelagicum</name>
    <dbReference type="NCBI Taxonomy" id="128251"/>
    <lineage>
        <taxon>Eukaryota</taxon>
        <taxon>Viridiplantae</taxon>
        <taxon>Streptophyta</taxon>
        <taxon>Embryophyta</taxon>
        <taxon>Bryophyta</taxon>
        <taxon>Sphagnophytina</taxon>
        <taxon>Sphagnopsida</taxon>
        <taxon>Sphagnales</taxon>
        <taxon>Sphagnaceae</taxon>
        <taxon>Sphagnum</taxon>
    </lineage>
</organism>
<feature type="region of interest" description="Disordered" evidence="1">
    <location>
        <begin position="140"/>
        <end position="162"/>
    </location>
</feature>
<feature type="compositionally biased region" description="Polar residues" evidence="1">
    <location>
        <begin position="52"/>
        <end position="63"/>
    </location>
</feature>
<keyword evidence="3" id="KW-1185">Reference proteome</keyword>
<feature type="compositionally biased region" description="Basic and acidic residues" evidence="1">
    <location>
        <begin position="152"/>
        <end position="162"/>
    </location>
</feature>